<evidence type="ECO:0000313" key="10">
    <source>
        <dbReference type="Proteomes" id="UP000318733"/>
    </source>
</evidence>
<keyword evidence="4" id="KW-0472">Membrane</keyword>
<feature type="chain" id="PRO_5021715361" evidence="6">
    <location>
        <begin position="22"/>
        <end position="531"/>
    </location>
</feature>
<protein>
    <submittedName>
        <fullName evidence="9">RagB/SusD family nutrient uptake outer membrane protein</fullName>
    </submittedName>
</protein>
<feature type="domain" description="SusD-like N-terminal" evidence="8">
    <location>
        <begin position="102"/>
        <end position="226"/>
    </location>
</feature>
<keyword evidence="10" id="KW-1185">Reference proteome</keyword>
<dbReference type="PROSITE" id="PS51257">
    <property type="entry name" value="PROKAR_LIPOPROTEIN"/>
    <property type="match status" value="1"/>
</dbReference>
<feature type="signal peptide" evidence="6">
    <location>
        <begin position="1"/>
        <end position="21"/>
    </location>
</feature>
<dbReference type="RefSeq" id="WP_144250099.1">
    <property type="nucleotide sequence ID" value="NZ_VLPK01000004.1"/>
</dbReference>
<dbReference type="GO" id="GO:0009279">
    <property type="term" value="C:cell outer membrane"/>
    <property type="evidence" value="ECO:0007669"/>
    <property type="project" value="UniProtKB-SubCell"/>
</dbReference>
<dbReference type="InterPro" id="IPR011990">
    <property type="entry name" value="TPR-like_helical_dom_sf"/>
</dbReference>
<organism evidence="9 10">
    <name type="scientific">Mucilaginibacter corticis</name>
    <dbReference type="NCBI Taxonomy" id="2597670"/>
    <lineage>
        <taxon>Bacteria</taxon>
        <taxon>Pseudomonadati</taxon>
        <taxon>Bacteroidota</taxon>
        <taxon>Sphingobacteriia</taxon>
        <taxon>Sphingobacteriales</taxon>
        <taxon>Sphingobacteriaceae</taxon>
        <taxon>Mucilaginibacter</taxon>
    </lineage>
</organism>
<accession>A0A556MFW3</accession>
<sequence>MKKVKYLILLASLGAASCAKLGENPKSFIPASQFYKTQADAVAAVTAVYSLLNAGSNTIQTPYNTLFNTGMDFMADDEAPGPGATNADVRSQAVLGHASSGLRILQIWQQHYAAIKKANIAIDTIPSIKFDATLNKRLIAESKFLRALFYFNLVRLYGDVPLVLHDQTSIKLSDLQVPRTASATVYAQIEKDLTEATADLPTSYSGADVGRATSGAAQSILAKVYLTERKWQQAATTALGVINGPYGYDLFTNYADAFLPATKNGKEHIFSAQFKSNSQGQGNNQAPRSVLTGIPGITASYADQVTFYTVPDVSKPDGKDHFFSVYKLYPAQDKRKGETFVTRFLSPSNGKYYGKLNDPSIPLDSVPFFNKYWDPSVVGNLSESSANVSIIRFSDVLLIHAEAENELNGPTPAAYTSLNRVRQRAGLSALPDAVSGTLTQNQLRKEIYLERRLEFVFEYQRWFDLIRERDDNDNGILESSLLTVGKTNVSKGTISSIIINGKPVSNKFYLFPIPQQEIDNSNGKLVQNPGW</sequence>
<feature type="domain" description="RagB/SusD" evidence="7">
    <location>
        <begin position="368"/>
        <end position="531"/>
    </location>
</feature>
<comment type="subcellular location">
    <subcellularLocation>
        <location evidence="1">Cell outer membrane</location>
    </subcellularLocation>
</comment>
<evidence type="ECO:0000256" key="4">
    <source>
        <dbReference type="ARBA" id="ARBA00023136"/>
    </source>
</evidence>
<evidence type="ECO:0000256" key="2">
    <source>
        <dbReference type="ARBA" id="ARBA00006275"/>
    </source>
</evidence>
<dbReference type="Proteomes" id="UP000318733">
    <property type="component" value="Unassembled WGS sequence"/>
</dbReference>
<dbReference type="Pfam" id="PF14322">
    <property type="entry name" value="SusD-like_3"/>
    <property type="match status" value="1"/>
</dbReference>
<dbReference type="Pfam" id="PF07980">
    <property type="entry name" value="SusD_RagB"/>
    <property type="match status" value="1"/>
</dbReference>
<comment type="similarity">
    <text evidence="2">Belongs to the SusD family.</text>
</comment>
<name>A0A556MFW3_9SPHI</name>
<dbReference type="OrthoDB" id="5694214at2"/>
<dbReference type="CDD" id="cd08977">
    <property type="entry name" value="SusD"/>
    <property type="match status" value="1"/>
</dbReference>
<dbReference type="Gene3D" id="1.25.40.390">
    <property type="match status" value="1"/>
</dbReference>
<evidence type="ECO:0000256" key="6">
    <source>
        <dbReference type="SAM" id="SignalP"/>
    </source>
</evidence>
<dbReference type="EMBL" id="VLPK01000004">
    <property type="protein sequence ID" value="TSJ38817.1"/>
    <property type="molecule type" value="Genomic_DNA"/>
</dbReference>
<keyword evidence="3 6" id="KW-0732">Signal</keyword>
<proteinExistence type="inferred from homology"/>
<evidence type="ECO:0000256" key="5">
    <source>
        <dbReference type="ARBA" id="ARBA00023237"/>
    </source>
</evidence>
<dbReference type="SUPFAM" id="SSF48452">
    <property type="entry name" value="TPR-like"/>
    <property type="match status" value="1"/>
</dbReference>
<evidence type="ECO:0000256" key="1">
    <source>
        <dbReference type="ARBA" id="ARBA00004442"/>
    </source>
</evidence>
<dbReference type="InterPro" id="IPR033985">
    <property type="entry name" value="SusD-like_N"/>
</dbReference>
<gene>
    <name evidence="9" type="ORF">FO440_20145</name>
</gene>
<evidence type="ECO:0000313" key="9">
    <source>
        <dbReference type="EMBL" id="TSJ38817.1"/>
    </source>
</evidence>
<dbReference type="AlphaFoldDB" id="A0A556MFW3"/>
<evidence type="ECO:0000259" key="8">
    <source>
        <dbReference type="Pfam" id="PF14322"/>
    </source>
</evidence>
<dbReference type="InterPro" id="IPR012944">
    <property type="entry name" value="SusD_RagB_dom"/>
</dbReference>
<keyword evidence="5" id="KW-0998">Cell outer membrane</keyword>
<reference evidence="9 10" key="1">
    <citation type="submission" date="2019-07" db="EMBL/GenBank/DDBJ databases">
        <authorList>
            <person name="Huq M.A."/>
        </authorList>
    </citation>
    <scope>NUCLEOTIDE SEQUENCE [LARGE SCALE GENOMIC DNA]</scope>
    <source>
        <strain evidence="9 10">MAH-19</strain>
    </source>
</reference>
<comment type="caution">
    <text evidence="9">The sequence shown here is derived from an EMBL/GenBank/DDBJ whole genome shotgun (WGS) entry which is preliminary data.</text>
</comment>
<evidence type="ECO:0000259" key="7">
    <source>
        <dbReference type="Pfam" id="PF07980"/>
    </source>
</evidence>
<evidence type="ECO:0000256" key="3">
    <source>
        <dbReference type="ARBA" id="ARBA00022729"/>
    </source>
</evidence>